<evidence type="ECO:0008006" key="3">
    <source>
        <dbReference type="Google" id="ProtNLM"/>
    </source>
</evidence>
<organism evidence="1 2">
    <name type="scientific">Carboxylicivirga sediminis</name>
    <dbReference type="NCBI Taxonomy" id="2006564"/>
    <lineage>
        <taxon>Bacteria</taxon>
        <taxon>Pseudomonadati</taxon>
        <taxon>Bacteroidota</taxon>
        <taxon>Bacteroidia</taxon>
        <taxon>Marinilabiliales</taxon>
        <taxon>Marinilabiliaceae</taxon>
        <taxon>Carboxylicivirga</taxon>
    </lineage>
</organism>
<sequence length="152" mass="17501">MHYQTINNINYYDFQKSLDLITQKGKAIYGPHFKLYEEDMPIINKLFAYFINDPKECERLGINLRKGILILGPVGCGKTALMKLMPSILPSHQHFPLKACRDISFEFKKDGFDTIHRYSKRSFTISPGQRIPKTICLDDLGAESNIKHYGSE</sequence>
<dbReference type="SUPFAM" id="SSF52540">
    <property type="entry name" value="P-loop containing nucleoside triphosphate hydrolases"/>
    <property type="match status" value="1"/>
</dbReference>
<accession>A0A941ITW3</accession>
<reference evidence="1" key="2">
    <citation type="submission" date="2021-04" db="EMBL/GenBank/DDBJ databases">
        <authorList>
            <person name="Zhang T."/>
            <person name="Zhang Y."/>
            <person name="Lu D."/>
            <person name="Zuo D."/>
            <person name="Du Z."/>
        </authorList>
    </citation>
    <scope>NUCLEOTIDE SEQUENCE</scope>
    <source>
        <strain evidence="1">JR1</strain>
    </source>
</reference>
<dbReference type="Gene3D" id="3.40.50.300">
    <property type="entry name" value="P-loop containing nucleotide triphosphate hydrolases"/>
    <property type="match status" value="1"/>
</dbReference>
<dbReference type="RefSeq" id="WP_212187922.1">
    <property type="nucleotide sequence ID" value="NZ_JAGTAR010000001.1"/>
</dbReference>
<reference evidence="1" key="1">
    <citation type="journal article" date="2018" name="Int. J. Syst. Evol. Microbiol.">
        <title>Carboxylicivirga sediminis sp. nov., isolated from coastal sediment.</title>
        <authorList>
            <person name="Wang F.Q."/>
            <person name="Ren L.H."/>
            <person name="Zou R.J."/>
            <person name="Sun Y.Z."/>
            <person name="Liu X.J."/>
            <person name="Jiang F."/>
            <person name="Liu L.J."/>
        </authorList>
    </citation>
    <scope>NUCLEOTIDE SEQUENCE</scope>
    <source>
        <strain evidence="1">JR1</strain>
    </source>
</reference>
<proteinExistence type="predicted"/>
<dbReference type="Proteomes" id="UP000679220">
    <property type="component" value="Unassembled WGS sequence"/>
</dbReference>
<evidence type="ECO:0000313" key="2">
    <source>
        <dbReference type="Proteomes" id="UP000679220"/>
    </source>
</evidence>
<keyword evidence="2" id="KW-1185">Reference proteome</keyword>
<comment type="caution">
    <text evidence="1">The sequence shown here is derived from an EMBL/GenBank/DDBJ whole genome shotgun (WGS) entry which is preliminary data.</text>
</comment>
<dbReference type="EMBL" id="JAGTAR010000001">
    <property type="protein sequence ID" value="MBR8534015.1"/>
    <property type="molecule type" value="Genomic_DNA"/>
</dbReference>
<protein>
    <recommendedName>
        <fullName evidence="3">ATPase</fullName>
    </recommendedName>
</protein>
<dbReference type="InterPro" id="IPR027417">
    <property type="entry name" value="P-loop_NTPase"/>
</dbReference>
<gene>
    <name evidence="1" type="ORF">KDU71_00455</name>
</gene>
<dbReference type="AlphaFoldDB" id="A0A941ITW3"/>
<evidence type="ECO:0000313" key="1">
    <source>
        <dbReference type="EMBL" id="MBR8534015.1"/>
    </source>
</evidence>
<name>A0A941ITW3_9BACT</name>